<feature type="compositionally biased region" description="Basic and acidic residues" evidence="1">
    <location>
        <begin position="31"/>
        <end position="54"/>
    </location>
</feature>
<accession>A0ABS8WLE1</accession>
<evidence type="ECO:0000256" key="1">
    <source>
        <dbReference type="SAM" id="MobiDB-lite"/>
    </source>
</evidence>
<feature type="region of interest" description="Disordered" evidence="1">
    <location>
        <begin position="110"/>
        <end position="164"/>
    </location>
</feature>
<sequence length="184" mass="21190">GRKEQKWSKKQGPKDLTQKNQFEVLQDQDEEHTNEHKPEKEVQDVEKTDKENNDQHTTTANKEKQEISGTSSLGSATGVKIMSRKLKDTEEAEYNAMVIWNPLEEHKLDATGQQEERVGNSIFSNRQMVDLEGRKGEDETSLGQKPVRKPVTQREDYKERRRKSKVEDSYLFELLGAASKITSQ</sequence>
<evidence type="ECO:0000313" key="2">
    <source>
        <dbReference type="EMBL" id="MCE3050964.1"/>
    </source>
</evidence>
<keyword evidence="3" id="KW-1185">Reference proteome</keyword>
<comment type="caution">
    <text evidence="2">The sequence shown here is derived from an EMBL/GenBank/DDBJ whole genome shotgun (WGS) entry which is preliminary data.</text>
</comment>
<feature type="non-terminal residue" evidence="2">
    <location>
        <position position="184"/>
    </location>
</feature>
<name>A0ABS8WLE1_DATST</name>
<evidence type="ECO:0000313" key="3">
    <source>
        <dbReference type="Proteomes" id="UP000823775"/>
    </source>
</evidence>
<feature type="non-terminal residue" evidence="2">
    <location>
        <position position="1"/>
    </location>
</feature>
<protein>
    <submittedName>
        <fullName evidence="2">Uncharacterized protein</fullName>
    </submittedName>
</protein>
<reference evidence="2 3" key="1">
    <citation type="journal article" date="2021" name="BMC Genomics">
        <title>Datura genome reveals duplications of psychoactive alkaloid biosynthetic genes and high mutation rate following tissue culture.</title>
        <authorList>
            <person name="Rajewski A."/>
            <person name="Carter-House D."/>
            <person name="Stajich J."/>
            <person name="Litt A."/>
        </authorList>
    </citation>
    <scope>NUCLEOTIDE SEQUENCE [LARGE SCALE GENOMIC DNA]</scope>
    <source>
        <strain evidence="2">AR-01</strain>
    </source>
</reference>
<dbReference type="Proteomes" id="UP000823775">
    <property type="component" value="Unassembled WGS sequence"/>
</dbReference>
<feature type="compositionally biased region" description="Basic and acidic residues" evidence="1">
    <location>
        <begin position="1"/>
        <end position="17"/>
    </location>
</feature>
<organism evidence="2 3">
    <name type="scientific">Datura stramonium</name>
    <name type="common">Jimsonweed</name>
    <name type="synonym">Common thornapple</name>
    <dbReference type="NCBI Taxonomy" id="4076"/>
    <lineage>
        <taxon>Eukaryota</taxon>
        <taxon>Viridiplantae</taxon>
        <taxon>Streptophyta</taxon>
        <taxon>Embryophyta</taxon>
        <taxon>Tracheophyta</taxon>
        <taxon>Spermatophyta</taxon>
        <taxon>Magnoliopsida</taxon>
        <taxon>eudicotyledons</taxon>
        <taxon>Gunneridae</taxon>
        <taxon>Pentapetalae</taxon>
        <taxon>asterids</taxon>
        <taxon>lamiids</taxon>
        <taxon>Solanales</taxon>
        <taxon>Solanaceae</taxon>
        <taxon>Solanoideae</taxon>
        <taxon>Datureae</taxon>
        <taxon>Datura</taxon>
    </lineage>
</organism>
<proteinExistence type="predicted"/>
<dbReference type="EMBL" id="JACEIK010008050">
    <property type="protein sequence ID" value="MCE3050964.1"/>
    <property type="molecule type" value="Genomic_DNA"/>
</dbReference>
<feature type="compositionally biased region" description="Basic and acidic residues" evidence="1">
    <location>
        <begin position="129"/>
        <end position="138"/>
    </location>
</feature>
<feature type="region of interest" description="Disordered" evidence="1">
    <location>
        <begin position="1"/>
        <end position="79"/>
    </location>
</feature>
<gene>
    <name evidence="2" type="ORF">HAX54_048617</name>
</gene>